<accession>A0A9X1U614</accession>
<dbReference type="Gene3D" id="2.40.70.10">
    <property type="entry name" value="Acid Proteases"/>
    <property type="match status" value="1"/>
</dbReference>
<organism evidence="1 2">
    <name type="scientific">Bradyrhizobium zhengyangense</name>
    <dbReference type="NCBI Taxonomy" id="2911009"/>
    <lineage>
        <taxon>Bacteria</taxon>
        <taxon>Pseudomonadati</taxon>
        <taxon>Pseudomonadota</taxon>
        <taxon>Alphaproteobacteria</taxon>
        <taxon>Hyphomicrobiales</taxon>
        <taxon>Nitrobacteraceae</taxon>
        <taxon>Bradyrhizobium</taxon>
    </lineage>
</organism>
<evidence type="ECO:0000313" key="1">
    <source>
        <dbReference type="EMBL" id="MCG2625366.1"/>
    </source>
</evidence>
<keyword evidence="1" id="KW-0378">Hydrolase</keyword>
<dbReference type="PROSITE" id="PS00141">
    <property type="entry name" value="ASP_PROTEASE"/>
    <property type="match status" value="1"/>
</dbReference>
<dbReference type="CDD" id="cd05483">
    <property type="entry name" value="retropepsin_like_bacteria"/>
    <property type="match status" value="1"/>
</dbReference>
<keyword evidence="1" id="KW-0645">Protease</keyword>
<comment type="caution">
    <text evidence="1">The sequence shown here is derived from an EMBL/GenBank/DDBJ whole genome shotgun (WGS) entry which is preliminary data.</text>
</comment>
<dbReference type="InterPro" id="IPR001969">
    <property type="entry name" value="Aspartic_peptidase_AS"/>
</dbReference>
<dbReference type="SUPFAM" id="SSF50630">
    <property type="entry name" value="Acid proteases"/>
    <property type="match status" value="1"/>
</dbReference>
<dbReference type="EMBL" id="JAKLTY010000001">
    <property type="protein sequence ID" value="MCG2625366.1"/>
    <property type="molecule type" value="Genomic_DNA"/>
</dbReference>
<dbReference type="InterPro" id="IPR034122">
    <property type="entry name" value="Retropepsin-like_bacterial"/>
</dbReference>
<dbReference type="Proteomes" id="UP001139054">
    <property type="component" value="Unassembled WGS sequence"/>
</dbReference>
<dbReference type="Pfam" id="PF13650">
    <property type="entry name" value="Asp_protease_2"/>
    <property type="match status" value="1"/>
</dbReference>
<dbReference type="RefSeq" id="WP_237863654.1">
    <property type="nucleotide sequence ID" value="NZ_JAKLTY010000001.1"/>
</dbReference>
<proteinExistence type="predicted"/>
<reference evidence="1" key="1">
    <citation type="submission" date="2022-01" db="EMBL/GenBank/DDBJ databases">
        <title>Genome sequnece data of strain Bradyrhizobium sp. nov.</title>
        <authorList>
            <person name="Zhang J."/>
        </authorList>
    </citation>
    <scope>NUCLEOTIDE SEQUENCE</scope>
    <source>
        <strain evidence="1">WYCCWR 13023</strain>
    </source>
</reference>
<evidence type="ECO:0000313" key="2">
    <source>
        <dbReference type="Proteomes" id="UP001139054"/>
    </source>
</evidence>
<dbReference type="InterPro" id="IPR021109">
    <property type="entry name" value="Peptidase_aspartic_dom_sf"/>
</dbReference>
<name>A0A9X1U614_9BRAD</name>
<dbReference type="GO" id="GO:0006508">
    <property type="term" value="P:proteolysis"/>
    <property type="evidence" value="ECO:0007669"/>
    <property type="project" value="UniProtKB-KW"/>
</dbReference>
<gene>
    <name evidence="1" type="ORF">L6654_01925</name>
</gene>
<dbReference type="AlphaFoldDB" id="A0A9X1U614"/>
<protein>
    <submittedName>
        <fullName evidence="1">Retroviral-like aspartic protease family protein</fullName>
    </submittedName>
</protein>
<dbReference type="GO" id="GO:0004190">
    <property type="term" value="F:aspartic-type endopeptidase activity"/>
    <property type="evidence" value="ECO:0007669"/>
    <property type="project" value="InterPro"/>
</dbReference>
<sequence>MAKKVVPRGAIRFRISASRPLLMVDAEVNGLGPFNFTLDTGASACVITPDTARTVGIALEGGQPTAIGAGGQIEAGFARLASFRLGSHTVRNLGAAVMPLDAVEQQLGVSIAGLIGYNFLKRFVVTLDYPGGFLRLKPHSVRKRAPAKR</sequence>